<gene>
    <name evidence="8" type="ORF">EDL96_04310</name>
</gene>
<feature type="transmembrane region" description="Helical" evidence="6">
    <location>
        <begin position="183"/>
        <end position="202"/>
    </location>
</feature>
<feature type="transmembrane region" description="Helical" evidence="6">
    <location>
        <begin position="403"/>
        <end position="424"/>
    </location>
</feature>
<dbReference type="PANTHER" id="PTHR23514">
    <property type="entry name" value="BYPASS OF STOP CODON PROTEIN 6"/>
    <property type="match status" value="1"/>
</dbReference>
<feature type="transmembrane region" description="Helical" evidence="6">
    <location>
        <begin position="54"/>
        <end position="74"/>
    </location>
</feature>
<comment type="caution">
    <text evidence="8">The sequence shown here is derived from an EMBL/GenBank/DDBJ whole genome shotgun (WGS) entry which is preliminary data.</text>
</comment>
<feature type="transmembrane region" description="Helical" evidence="6">
    <location>
        <begin position="20"/>
        <end position="39"/>
    </location>
</feature>
<dbReference type="AlphaFoldDB" id="A0A3N3ZVA0"/>
<evidence type="ECO:0000313" key="8">
    <source>
        <dbReference type="EMBL" id="ROZ64011.1"/>
    </source>
</evidence>
<name>A0A3N3ZVA0_9MICC</name>
<dbReference type="GO" id="GO:0005886">
    <property type="term" value="C:plasma membrane"/>
    <property type="evidence" value="ECO:0007669"/>
    <property type="project" value="UniProtKB-SubCell"/>
</dbReference>
<dbReference type="PROSITE" id="PS50850">
    <property type="entry name" value="MFS"/>
    <property type="match status" value="1"/>
</dbReference>
<evidence type="ECO:0000256" key="3">
    <source>
        <dbReference type="ARBA" id="ARBA00022989"/>
    </source>
</evidence>
<feature type="domain" description="Major facilitator superfamily (MFS) profile" evidence="7">
    <location>
        <begin position="19"/>
        <end position="429"/>
    </location>
</feature>
<evidence type="ECO:0000256" key="2">
    <source>
        <dbReference type="ARBA" id="ARBA00022692"/>
    </source>
</evidence>
<evidence type="ECO:0000256" key="4">
    <source>
        <dbReference type="ARBA" id="ARBA00023136"/>
    </source>
</evidence>
<evidence type="ECO:0000256" key="5">
    <source>
        <dbReference type="SAM" id="MobiDB-lite"/>
    </source>
</evidence>
<feature type="transmembrane region" description="Helical" evidence="6">
    <location>
        <begin position="114"/>
        <end position="134"/>
    </location>
</feature>
<dbReference type="Gene3D" id="1.20.1250.20">
    <property type="entry name" value="MFS general substrate transporter like domains"/>
    <property type="match status" value="2"/>
</dbReference>
<dbReference type="Pfam" id="PF07690">
    <property type="entry name" value="MFS_1"/>
    <property type="match status" value="1"/>
</dbReference>
<keyword evidence="3 6" id="KW-1133">Transmembrane helix</keyword>
<protein>
    <submittedName>
        <fullName evidence="8">MFS transporter</fullName>
    </submittedName>
</protein>
<feature type="region of interest" description="Disordered" evidence="5">
    <location>
        <begin position="215"/>
        <end position="239"/>
    </location>
</feature>
<keyword evidence="2 6" id="KW-0812">Transmembrane</keyword>
<feature type="transmembrane region" description="Helical" evidence="6">
    <location>
        <begin position="155"/>
        <end position="177"/>
    </location>
</feature>
<dbReference type="PANTHER" id="PTHR23514:SF13">
    <property type="entry name" value="INNER MEMBRANE PROTEIN YBJJ"/>
    <property type="match status" value="1"/>
</dbReference>
<dbReference type="InterPro" id="IPR051788">
    <property type="entry name" value="MFS_Transporter"/>
</dbReference>
<comment type="subcellular location">
    <subcellularLocation>
        <location evidence="1">Cell membrane</location>
        <topology evidence="1">Multi-pass membrane protein</topology>
    </subcellularLocation>
</comment>
<feature type="transmembrane region" description="Helical" evidence="6">
    <location>
        <begin position="86"/>
        <end position="108"/>
    </location>
</feature>
<dbReference type="SUPFAM" id="SSF103473">
    <property type="entry name" value="MFS general substrate transporter"/>
    <property type="match status" value="1"/>
</dbReference>
<dbReference type="OrthoDB" id="151222at2"/>
<evidence type="ECO:0000313" key="9">
    <source>
        <dbReference type="Proteomes" id="UP000270616"/>
    </source>
</evidence>
<reference evidence="8 9" key="1">
    <citation type="submission" date="2018-10" db="EMBL/GenBank/DDBJ databases">
        <title>Kocuria sp. M5W7-7, whole genome shotgun sequence.</title>
        <authorList>
            <person name="Tuo L."/>
        </authorList>
    </citation>
    <scope>NUCLEOTIDE SEQUENCE [LARGE SCALE GENOMIC DNA]</scope>
    <source>
        <strain evidence="8 9">M5W7-7</strain>
    </source>
</reference>
<evidence type="ECO:0000256" key="1">
    <source>
        <dbReference type="ARBA" id="ARBA00004651"/>
    </source>
</evidence>
<evidence type="ECO:0000259" key="7">
    <source>
        <dbReference type="PROSITE" id="PS50850"/>
    </source>
</evidence>
<dbReference type="Proteomes" id="UP000270616">
    <property type="component" value="Unassembled WGS sequence"/>
</dbReference>
<dbReference type="InterPro" id="IPR011701">
    <property type="entry name" value="MFS"/>
</dbReference>
<accession>A0A3N3ZVA0</accession>
<sequence>MHAPRRPAGSSPSPARLRVARVAASGFFLVNGAVFANLLPRLPEVKEAFGLSNTVYGLLVIAFPIGSIAAGMAPAPLLRRFGSARVAGVGSVLLAALVAAAGAVGSVGGGAAMLLLYAVPIVLAGVLDAIVDTAQNAQAIDLQKSMGRSVLNSMHALWSLGAMVGGIMGSAAVGAGLALPLHLGISGAIFSVLALLSQRFALTPEEVRAVQRVGGREIPGPNDDAPAAKHAPTEPAPATGRLSARNRAIGIVILIGVIAIAGAMIEDLAMNWSTLLLSRVLDAPGPMAGMGLVAMMAAQFLGRLLGDRMTDRFGRVCMAKLGGTLSAVGLCVVALAPAPAVAVVGFAVAGFGCATLVPSAFHAADSVPGLRPGTGLTLAGWLLRVAFLSVSPFVGVVSDAVGLRLAIMAVPVVALVAVLVAGVLRDRDDDDPRPSPAAP</sequence>
<dbReference type="InterPro" id="IPR036259">
    <property type="entry name" value="MFS_trans_sf"/>
</dbReference>
<keyword evidence="4 6" id="KW-0472">Membrane</keyword>
<feature type="transmembrane region" description="Helical" evidence="6">
    <location>
        <begin position="285"/>
        <end position="305"/>
    </location>
</feature>
<keyword evidence="9" id="KW-1185">Reference proteome</keyword>
<feature type="transmembrane region" description="Helical" evidence="6">
    <location>
        <begin position="376"/>
        <end position="397"/>
    </location>
</feature>
<proteinExistence type="predicted"/>
<evidence type="ECO:0000256" key="6">
    <source>
        <dbReference type="SAM" id="Phobius"/>
    </source>
</evidence>
<organism evidence="8 9">
    <name type="scientific">Kocuria soli</name>
    <dbReference type="NCBI Taxonomy" id="2485125"/>
    <lineage>
        <taxon>Bacteria</taxon>
        <taxon>Bacillati</taxon>
        <taxon>Actinomycetota</taxon>
        <taxon>Actinomycetes</taxon>
        <taxon>Micrococcales</taxon>
        <taxon>Micrococcaceae</taxon>
        <taxon>Kocuria</taxon>
    </lineage>
</organism>
<feature type="transmembrane region" description="Helical" evidence="6">
    <location>
        <begin position="248"/>
        <end position="265"/>
    </location>
</feature>
<dbReference type="EMBL" id="RKMF01000004">
    <property type="protein sequence ID" value="ROZ64011.1"/>
    <property type="molecule type" value="Genomic_DNA"/>
</dbReference>
<dbReference type="GO" id="GO:0022857">
    <property type="term" value="F:transmembrane transporter activity"/>
    <property type="evidence" value="ECO:0007669"/>
    <property type="project" value="InterPro"/>
</dbReference>
<dbReference type="InterPro" id="IPR020846">
    <property type="entry name" value="MFS_dom"/>
</dbReference>